<feature type="compositionally biased region" description="Polar residues" evidence="1">
    <location>
        <begin position="553"/>
        <end position="568"/>
    </location>
</feature>
<sequence length="1075" mass="119457">MSTQDDSVFSSHTQASMRSQDSGYHSEKLHRTNAKGSNHLALPSRPRYSPTPDTLSSADSGHAASQASSSPYHHGASYQSSNWAPVVPYHPPALETPFAPNLGIVLSRPINDYESSAVWHFDYHGSHCRQCCEPYRAYRSHEHLCDTGHDLAREVCRFLYYRTDGKITGTMDHIPVEFPHGLPRVYGLLKAMESSLRHQNREPFVVMERAPHHDARNRGMNKIQLGQVEELSESEDEPRSERRGKNDSVKSRFRGSIYEEDLDSVRSLQSDGETVGSRERPSRESRKHRRKSVVNGRDPRASLWSAIQHEISGNGKYEAYEKGRYHGDSEDGESVSRSWAITKAGKSRKLLRQRQEYGSVTPESSIGYQDSNASGNELTHIFPKKKSSNRVAIIQTSKAADVSVRRNKTLDLDSGASKSALFQATVESCDESSDESDDDSSKPKLPWISSSKGTESECDMAGKLITNLSEKDPKGPECPEKLPATPASSNQIKMEDVAGEMTDTDTESAELQSEANNPEGLLSAAILRVKTLVLHDLLEYTIPEFTDALECSGTSNTQPGQSRNQIGITSSSQQTSEQPRRQKRSRGNGRDPGDGSDESGDDEDKRPSKRNDRGPPDGLPRRRLKCPFYQRQPEKYARAACRGEGFADMAKLKDHIKRVHTQPLRCYRCWREVESDEALVRHLQRNPACETLPEPPDDRISPRMLKRLDFKKAPYANARDTEQKWKILYSTLFPNDRDVPSPFEQHGMSPRLAKALSEALEEELTRELVPALEPILRRIKDRIPSIIENCKLRLMRMTPDEEVLYTPPSSNPTTSGASDRGTSDSEPAGQSVGTSQTSRSASRCSGSSFRGPTGSGDIPSNFLGKVAHRGGTPASSSSTYRLQEPCLTFSPQSSFDFSMAGSDMSLSPQQSQSRGDQPRDHRLPQEDFADLPQSNGFVNGGFNATDTNEFSDWPSIPGSFPSSEVDLGRLSGIQQGQKHASEFNGSPTSSNPFGSQPERGLGSGQALRQENPQEFFNSPSNRNQHPDSTFNFERAHESVENRGGSFTAPLMDERGPLSTDFNISQFLEDQNSWHL</sequence>
<feature type="compositionally biased region" description="Polar residues" evidence="1">
    <location>
        <begin position="356"/>
        <end position="375"/>
    </location>
</feature>
<evidence type="ECO:0000313" key="3">
    <source>
        <dbReference type="Proteomes" id="UP000800200"/>
    </source>
</evidence>
<dbReference type="EMBL" id="ML994644">
    <property type="protein sequence ID" value="KAF2183096.1"/>
    <property type="molecule type" value="Genomic_DNA"/>
</dbReference>
<dbReference type="AlphaFoldDB" id="A0A6A6DZL6"/>
<feature type="region of interest" description="Disordered" evidence="1">
    <location>
        <begin position="211"/>
        <end position="301"/>
    </location>
</feature>
<feature type="compositionally biased region" description="Polar residues" evidence="1">
    <location>
        <begin position="904"/>
        <end position="915"/>
    </location>
</feature>
<feature type="compositionally biased region" description="Basic and acidic residues" evidence="1">
    <location>
        <begin position="916"/>
        <end position="925"/>
    </location>
</feature>
<dbReference type="OrthoDB" id="3799363at2759"/>
<feature type="region of interest" description="Disordered" evidence="1">
    <location>
        <begin position="1036"/>
        <end position="1057"/>
    </location>
</feature>
<feature type="compositionally biased region" description="Polar residues" evidence="1">
    <location>
        <begin position="807"/>
        <end position="817"/>
    </location>
</feature>
<feature type="region of interest" description="Disordered" evidence="1">
    <location>
        <begin position="427"/>
        <end position="489"/>
    </location>
</feature>
<dbReference type="PANTHER" id="PTHR38166:SF1">
    <property type="entry name" value="C2H2-TYPE DOMAIN-CONTAINING PROTEIN"/>
    <property type="match status" value="1"/>
</dbReference>
<protein>
    <recommendedName>
        <fullName evidence="4">C2H2-type domain-containing protein</fullName>
    </recommendedName>
</protein>
<feature type="compositionally biased region" description="Polar residues" evidence="1">
    <location>
        <begin position="932"/>
        <end position="950"/>
    </location>
</feature>
<proteinExistence type="predicted"/>
<feature type="region of interest" description="Disordered" evidence="1">
    <location>
        <begin position="553"/>
        <end position="626"/>
    </location>
</feature>
<evidence type="ECO:0000256" key="1">
    <source>
        <dbReference type="SAM" id="MobiDB-lite"/>
    </source>
</evidence>
<keyword evidence="3" id="KW-1185">Reference proteome</keyword>
<feature type="region of interest" description="Disordered" evidence="1">
    <location>
        <begin position="353"/>
        <end position="375"/>
    </location>
</feature>
<feature type="compositionally biased region" description="Low complexity" evidence="1">
    <location>
        <begin position="835"/>
        <end position="850"/>
    </location>
</feature>
<evidence type="ECO:0008006" key="4">
    <source>
        <dbReference type="Google" id="ProtNLM"/>
    </source>
</evidence>
<feature type="compositionally biased region" description="Polar residues" evidence="1">
    <location>
        <begin position="51"/>
        <end position="74"/>
    </location>
</feature>
<feature type="compositionally biased region" description="Polar residues" evidence="1">
    <location>
        <begin position="1"/>
        <end position="23"/>
    </location>
</feature>
<feature type="compositionally biased region" description="Basic and acidic residues" evidence="1">
    <location>
        <begin position="603"/>
        <end position="615"/>
    </location>
</feature>
<feature type="compositionally biased region" description="Polar residues" evidence="1">
    <location>
        <begin position="972"/>
        <end position="994"/>
    </location>
</feature>
<feature type="compositionally biased region" description="Basic and acidic residues" evidence="1">
    <location>
        <begin position="469"/>
        <end position="480"/>
    </location>
</feature>
<feature type="region of interest" description="Disordered" evidence="1">
    <location>
        <begin position="1"/>
        <end position="74"/>
    </location>
</feature>
<name>A0A6A6DZL6_9PEZI</name>
<feature type="region of interest" description="Disordered" evidence="1">
    <location>
        <begin position="898"/>
        <end position="1005"/>
    </location>
</feature>
<feature type="region of interest" description="Disordered" evidence="1">
    <location>
        <begin position="802"/>
        <end position="880"/>
    </location>
</feature>
<feature type="compositionally biased region" description="Acidic residues" evidence="1">
    <location>
        <begin position="428"/>
        <end position="438"/>
    </location>
</feature>
<reference evidence="2" key="1">
    <citation type="journal article" date="2020" name="Stud. Mycol.">
        <title>101 Dothideomycetes genomes: a test case for predicting lifestyles and emergence of pathogens.</title>
        <authorList>
            <person name="Haridas S."/>
            <person name="Albert R."/>
            <person name="Binder M."/>
            <person name="Bloem J."/>
            <person name="Labutti K."/>
            <person name="Salamov A."/>
            <person name="Andreopoulos B."/>
            <person name="Baker S."/>
            <person name="Barry K."/>
            <person name="Bills G."/>
            <person name="Bluhm B."/>
            <person name="Cannon C."/>
            <person name="Castanera R."/>
            <person name="Culley D."/>
            <person name="Daum C."/>
            <person name="Ezra D."/>
            <person name="Gonzalez J."/>
            <person name="Henrissat B."/>
            <person name="Kuo A."/>
            <person name="Liang C."/>
            <person name="Lipzen A."/>
            <person name="Lutzoni F."/>
            <person name="Magnuson J."/>
            <person name="Mondo S."/>
            <person name="Nolan M."/>
            <person name="Ohm R."/>
            <person name="Pangilinan J."/>
            <person name="Park H.-J."/>
            <person name="Ramirez L."/>
            <person name="Alfaro M."/>
            <person name="Sun H."/>
            <person name="Tritt A."/>
            <person name="Yoshinaga Y."/>
            <person name="Zwiers L.-H."/>
            <person name="Turgeon B."/>
            <person name="Goodwin S."/>
            <person name="Spatafora J."/>
            <person name="Crous P."/>
            <person name="Grigoriev I."/>
        </authorList>
    </citation>
    <scope>NUCLEOTIDE SEQUENCE</scope>
    <source>
        <strain evidence="2">CBS 207.26</strain>
    </source>
</reference>
<organism evidence="2 3">
    <name type="scientific">Zopfia rhizophila CBS 207.26</name>
    <dbReference type="NCBI Taxonomy" id="1314779"/>
    <lineage>
        <taxon>Eukaryota</taxon>
        <taxon>Fungi</taxon>
        <taxon>Dikarya</taxon>
        <taxon>Ascomycota</taxon>
        <taxon>Pezizomycotina</taxon>
        <taxon>Dothideomycetes</taxon>
        <taxon>Dothideomycetes incertae sedis</taxon>
        <taxon>Zopfiaceae</taxon>
        <taxon>Zopfia</taxon>
    </lineage>
</organism>
<dbReference type="PANTHER" id="PTHR38166">
    <property type="entry name" value="C2H2-TYPE DOMAIN-CONTAINING PROTEIN-RELATED"/>
    <property type="match status" value="1"/>
</dbReference>
<evidence type="ECO:0000313" key="2">
    <source>
        <dbReference type="EMBL" id="KAF2183096.1"/>
    </source>
</evidence>
<gene>
    <name evidence="2" type="ORF">K469DRAFT_751693</name>
</gene>
<accession>A0A6A6DZL6</accession>
<feature type="compositionally biased region" description="Basic and acidic residues" evidence="1">
    <location>
        <begin position="237"/>
        <end position="250"/>
    </location>
</feature>
<dbReference type="Proteomes" id="UP000800200">
    <property type="component" value="Unassembled WGS sequence"/>
</dbReference>